<dbReference type="InterPro" id="IPR020904">
    <property type="entry name" value="Sc_DH/Rdtase_CS"/>
</dbReference>
<evidence type="ECO:0000256" key="1">
    <source>
        <dbReference type="ARBA" id="ARBA00006484"/>
    </source>
</evidence>
<keyword evidence="3" id="KW-0560">Oxidoreductase</keyword>
<dbReference type="CDD" id="cd05374">
    <property type="entry name" value="17beta-HSD-like_SDR_c"/>
    <property type="match status" value="1"/>
</dbReference>
<dbReference type="RefSeq" id="XP_007771268.1">
    <property type="nucleotide sequence ID" value="XM_007773078.1"/>
</dbReference>
<dbReference type="Gene3D" id="3.40.50.720">
    <property type="entry name" value="NAD(P)-binding Rossmann-like Domain"/>
    <property type="match status" value="1"/>
</dbReference>
<dbReference type="AlphaFoldDB" id="A0A5M3MHR7"/>
<evidence type="ECO:0000256" key="3">
    <source>
        <dbReference type="ARBA" id="ARBA00023002"/>
    </source>
</evidence>
<dbReference type="Pfam" id="PF00106">
    <property type="entry name" value="adh_short"/>
    <property type="match status" value="1"/>
</dbReference>
<sequence length="303" mass="32673">MSGKVWFITGASSGIGRAIAEYVLSRGDIVVATMRKPSAIADLATTYGHDVLLPVKLDVTNYAQVNAAFDRAKEAFGRMDVVVNNAGYGICGEFEAIPEEDARKLFDVNYWAPANITREAIQFFREVNPSGAGGTILQVTSEAGLVSVPIYSQYSASKHALEGLTEAIAGELDPAWNIKLCLVEPGQFDTNGPNVTPVFPIHPAYAENKSLPSHSMRTSTTGVQFNGDTTKLAKAVYDVVASGNISLRLPMGLDAVQFMKNKARALQETAESTEKWSADILREGVSEYTKDDAVYQSVLGTTH</sequence>
<dbReference type="EMBL" id="JH711582">
    <property type="protein sequence ID" value="EIW78185.1"/>
    <property type="molecule type" value="Genomic_DNA"/>
</dbReference>
<comment type="caution">
    <text evidence="5">The sequence shown here is derived from an EMBL/GenBank/DDBJ whole genome shotgun (WGS) entry which is preliminary data.</text>
</comment>
<evidence type="ECO:0000313" key="5">
    <source>
        <dbReference type="EMBL" id="EIW78185.1"/>
    </source>
</evidence>
<dbReference type="SUPFAM" id="SSF51735">
    <property type="entry name" value="NAD(P)-binding Rossmann-fold domains"/>
    <property type="match status" value="1"/>
</dbReference>
<dbReference type="PRINTS" id="PR00081">
    <property type="entry name" value="GDHRDH"/>
</dbReference>
<evidence type="ECO:0000256" key="4">
    <source>
        <dbReference type="RuleBase" id="RU000363"/>
    </source>
</evidence>
<gene>
    <name evidence="5" type="ORF">CONPUDRAFT_127697</name>
</gene>
<dbReference type="PROSITE" id="PS00061">
    <property type="entry name" value="ADH_SHORT"/>
    <property type="match status" value="1"/>
</dbReference>
<dbReference type="KEGG" id="cput:CONPUDRAFT_127697"/>
<proteinExistence type="inferred from homology"/>
<name>A0A5M3MHR7_CONPW</name>
<dbReference type="Proteomes" id="UP000053558">
    <property type="component" value="Unassembled WGS sequence"/>
</dbReference>
<dbReference type="InterPro" id="IPR002347">
    <property type="entry name" value="SDR_fam"/>
</dbReference>
<dbReference type="GO" id="GO:0016491">
    <property type="term" value="F:oxidoreductase activity"/>
    <property type="evidence" value="ECO:0007669"/>
    <property type="project" value="UniProtKB-KW"/>
</dbReference>
<comment type="similarity">
    <text evidence="1 4">Belongs to the short-chain dehydrogenases/reductases (SDR) family.</text>
</comment>
<accession>A0A5M3MHR7</accession>
<evidence type="ECO:0000256" key="2">
    <source>
        <dbReference type="ARBA" id="ARBA00022857"/>
    </source>
</evidence>
<dbReference type="PRINTS" id="PR00080">
    <property type="entry name" value="SDRFAMILY"/>
</dbReference>
<dbReference type="OrthoDB" id="1274115at2759"/>
<dbReference type="OMA" id="HIMKWTS"/>
<organism evidence="5 6">
    <name type="scientific">Coniophora puteana (strain RWD-64-598)</name>
    <name type="common">Brown rot fungus</name>
    <dbReference type="NCBI Taxonomy" id="741705"/>
    <lineage>
        <taxon>Eukaryota</taxon>
        <taxon>Fungi</taxon>
        <taxon>Dikarya</taxon>
        <taxon>Basidiomycota</taxon>
        <taxon>Agaricomycotina</taxon>
        <taxon>Agaricomycetes</taxon>
        <taxon>Agaricomycetidae</taxon>
        <taxon>Boletales</taxon>
        <taxon>Coniophorineae</taxon>
        <taxon>Coniophoraceae</taxon>
        <taxon>Coniophora</taxon>
    </lineage>
</organism>
<keyword evidence="2" id="KW-0521">NADP</keyword>
<dbReference type="InterPro" id="IPR036291">
    <property type="entry name" value="NAD(P)-bd_dom_sf"/>
</dbReference>
<dbReference type="GeneID" id="19200081"/>
<evidence type="ECO:0000313" key="6">
    <source>
        <dbReference type="Proteomes" id="UP000053558"/>
    </source>
</evidence>
<dbReference type="PANTHER" id="PTHR43976">
    <property type="entry name" value="SHORT CHAIN DEHYDROGENASE"/>
    <property type="match status" value="1"/>
</dbReference>
<dbReference type="InterPro" id="IPR051911">
    <property type="entry name" value="SDR_oxidoreductase"/>
</dbReference>
<keyword evidence="6" id="KW-1185">Reference proteome</keyword>
<reference evidence="6" key="1">
    <citation type="journal article" date="2012" name="Science">
        <title>The Paleozoic origin of enzymatic lignin decomposition reconstructed from 31 fungal genomes.</title>
        <authorList>
            <person name="Floudas D."/>
            <person name="Binder M."/>
            <person name="Riley R."/>
            <person name="Barry K."/>
            <person name="Blanchette R.A."/>
            <person name="Henrissat B."/>
            <person name="Martinez A.T."/>
            <person name="Otillar R."/>
            <person name="Spatafora J.W."/>
            <person name="Yadav J.S."/>
            <person name="Aerts A."/>
            <person name="Benoit I."/>
            <person name="Boyd A."/>
            <person name="Carlson A."/>
            <person name="Copeland A."/>
            <person name="Coutinho P.M."/>
            <person name="de Vries R.P."/>
            <person name="Ferreira P."/>
            <person name="Findley K."/>
            <person name="Foster B."/>
            <person name="Gaskell J."/>
            <person name="Glotzer D."/>
            <person name="Gorecki P."/>
            <person name="Heitman J."/>
            <person name="Hesse C."/>
            <person name="Hori C."/>
            <person name="Igarashi K."/>
            <person name="Jurgens J.A."/>
            <person name="Kallen N."/>
            <person name="Kersten P."/>
            <person name="Kohler A."/>
            <person name="Kuees U."/>
            <person name="Kumar T.K.A."/>
            <person name="Kuo A."/>
            <person name="LaButti K."/>
            <person name="Larrondo L.F."/>
            <person name="Lindquist E."/>
            <person name="Ling A."/>
            <person name="Lombard V."/>
            <person name="Lucas S."/>
            <person name="Lundell T."/>
            <person name="Martin R."/>
            <person name="McLaughlin D.J."/>
            <person name="Morgenstern I."/>
            <person name="Morin E."/>
            <person name="Murat C."/>
            <person name="Nagy L.G."/>
            <person name="Nolan M."/>
            <person name="Ohm R.A."/>
            <person name="Patyshakuliyeva A."/>
            <person name="Rokas A."/>
            <person name="Ruiz-Duenas F.J."/>
            <person name="Sabat G."/>
            <person name="Salamov A."/>
            <person name="Samejima M."/>
            <person name="Schmutz J."/>
            <person name="Slot J.C."/>
            <person name="St John F."/>
            <person name="Stenlid J."/>
            <person name="Sun H."/>
            <person name="Sun S."/>
            <person name="Syed K."/>
            <person name="Tsang A."/>
            <person name="Wiebenga A."/>
            <person name="Young D."/>
            <person name="Pisabarro A."/>
            <person name="Eastwood D.C."/>
            <person name="Martin F."/>
            <person name="Cullen D."/>
            <person name="Grigoriev I.V."/>
            <person name="Hibbett D.S."/>
        </authorList>
    </citation>
    <scope>NUCLEOTIDE SEQUENCE [LARGE SCALE GENOMIC DNA]</scope>
    <source>
        <strain evidence="6">RWD-64-598 SS2</strain>
    </source>
</reference>
<dbReference type="PANTHER" id="PTHR43976:SF16">
    <property type="entry name" value="SHORT-CHAIN DEHYDROGENASE_REDUCTASE FAMILY PROTEIN"/>
    <property type="match status" value="1"/>
</dbReference>
<protein>
    <submittedName>
        <fullName evidence="5">NAD(P)-binding protein</fullName>
    </submittedName>
</protein>